<dbReference type="RefSeq" id="WP_354552110.1">
    <property type="nucleotide sequence ID" value="NZ_JBEPSD010000003.1"/>
</dbReference>
<dbReference type="Proteomes" id="UP001549251">
    <property type="component" value="Unassembled WGS sequence"/>
</dbReference>
<evidence type="ECO:0000313" key="2">
    <source>
        <dbReference type="Proteomes" id="UP001549251"/>
    </source>
</evidence>
<protein>
    <submittedName>
        <fullName evidence="1">Uncharacterized protein</fullName>
    </submittedName>
</protein>
<keyword evidence="2" id="KW-1185">Reference proteome</keyword>
<sequence length="187" mass="21183">MTDPTIDQVVQAGAASCRSLSRCNNFFVFEHSDSWLGWENWLTVDIVRRLNHRAVVRFGAYSNGSTRSDIFLKTKQKIAVEIKVNYIDDNELDKWIGKKHGLPKRVADDLKKLTKSIRNADRLMLMATALESSRRSSEYRALIDEDLSSNWPKWTREWAKCGNILLLSLVIPHGANNSFKADASGAA</sequence>
<reference evidence="1 2" key="1">
    <citation type="submission" date="2024-06" db="EMBL/GenBank/DDBJ databases">
        <title>Sorghum-associated microbial communities from plants grown in Nebraska, USA.</title>
        <authorList>
            <person name="Schachtman D."/>
        </authorList>
    </citation>
    <scope>NUCLEOTIDE SEQUENCE [LARGE SCALE GENOMIC DNA]</scope>
    <source>
        <strain evidence="1 2">1757</strain>
    </source>
</reference>
<gene>
    <name evidence="1" type="ORF">ABIE04_003073</name>
</gene>
<dbReference type="EMBL" id="JBEPSD010000003">
    <property type="protein sequence ID" value="MET4570694.1"/>
    <property type="molecule type" value="Genomic_DNA"/>
</dbReference>
<comment type="caution">
    <text evidence="1">The sequence shown here is derived from an EMBL/GenBank/DDBJ whole genome shotgun (WGS) entry which is preliminary data.</text>
</comment>
<proteinExistence type="predicted"/>
<name>A0ABV2Q079_9GAMM</name>
<evidence type="ECO:0000313" key="1">
    <source>
        <dbReference type="EMBL" id="MET4570694.1"/>
    </source>
</evidence>
<organism evidence="1 2">
    <name type="scientific">Rhodanobacter soli</name>
    <dbReference type="NCBI Taxonomy" id="590609"/>
    <lineage>
        <taxon>Bacteria</taxon>
        <taxon>Pseudomonadati</taxon>
        <taxon>Pseudomonadota</taxon>
        <taxon>Gammaproteobacteria</taxon>
        <taxon>Lysobacterales</taxon>
        <taxon>Rhodanobacteraceae</taxon>
        <taxon>Rhodanobacter</taxon>
    </lineage>
</organism>
<accession>A0ABV2Q079</accession>